<dbReference type="SUPFAM" id="SSF53448">
    <property type="entry name" value="Nucleotide-diphospho-sugar transferases"/>
    <property type="match status" value="1"/>
</dbReference>
<accession>A0A0S4JME9</accession>
<gene>
    <name evidence="1" type="ORF">BSAL_22685c</name>
</gene>
<protein>
    <submittedName>
        <fullName evidence="1">Uncharacterized protein</fullName>
    </submittedName>
</protein>
<dbReference type="Proteomes" id="UP000051952">
    <property type="component" value="Unassembled WGS sequence"/>
</dbReference>
<evidence type="ECO:0000313" key="2">
    <source>
        <dbReference type="Proteomes" id="UP000051952"/>
    </source>
</evidence>
<dbReference type="OrthoDB" id="2020070at2759"/>
<dbReference type="PANTHER" id="PTHR33604:SF3">
    <property type="entry name" value="OSJNBA0004B13.7 PROTEIN"/>
    <property type="match status" value="1"/>
</dbReference>
<keyword evidence="2" id="KW-1185">Reference proteome</keyword>
<dbReference type="PANTHER" id="PTHR33604">
    <property type="entry name" value="OSJNBA0004B13.7 PROTEIN"/>
    <property type="match status" value="1"/>
</dbReference>
<reference evidence="2" key="1">
    <citation type="submission" date="2015-09" db="EMBL/GenBank/DDBJ databases">
        <authorList>
            <consortium name="Pathogen Informatics"/>
        </authorList>
    </citation>
    <scope>NUCLEOTIDE SEQUENCE [LARGE SCALE GENOMIC DNA]</scope>
    <source>
        <strain evidence="2">Lake Konstanz</strain>
    </source>
</reference>
<organism evidence="1 2">
    <name type="scientific">Bodo saltans</name>
    <name type="common">Flagellated protozoan</name>
    <dbReference type="NCBI Taxonomy" id="75058"/>
    <lineage>
        <taxon>Eukaryota</taxon>
        <taxon>Discoba</taxon>
        <taxon>Euglenozoa</taxon>
        <taxon>Kinetoplastea</taxon>
        <taxon>Metakinetoplastina</taxon>
        <taxon>Eubodonida</taxon>
        <taxon>Bodonidae</taxon>
        <taxon>Bodo</taxon>
    </lineage>
</organism>
<proteinExistence type="predicted"/>
<dbReference type="EMBL" id="CYKH01001759">
    <property type="protein sequence ID" value="CUG89675.1"/>
    <property type="molecule type" value="Genomic_DNA"/>
</dbReference>
<name>A0A0S4JME9_BODSA</name>
<dbReference type="CDD" id="cd00761">
    <property type="entry name" value="Glyco_tranf_GTA_type"/>
    <property type="match status" value="1"/>
</dbReference>
<dbReference type="AlphaFoldDB" id="A0A0S4JME9"/>
<dbReference type="OMA" id="MLTTINI"/>
<evidence type="ECO:0000313" key="1">
    <source>
        <dbReference type="EMBL" id="CUG89675.1"/>
    </source>
</evidence>
<dbReference type="VEuPathDB" id="TriTrypDB:BSAL_22685c"/>
<sequence length="381" mass="43807">MKKVSGLVLFLGFFVLLQFGFVWTLLHVDRSSPRIQQKTPTLSSLPSTPPAVPCSTCKPCSSRLSPATALPVEPPLFTLTVIVFTYNRIGGLHTLLHSLVTADYLERKDVRLHVFLDYPKKPETRLDGTREYLDSFDWPHGPFEIHRRLGNAGLKKNIMESWYPRKDDEVAAFFEDDIEVSHEWFRWVNGGMLQYFASSSTVDPKLLGLSLYRPIHDELSGRDVRKPTNDGSPFLLQQPCSWGAVYFPQPWRKFRRWYDEHRGESAELVDPNKPNVRPSSNTWDSASSWKKYLIKLMYVEGWFMVYPNFGGSTVLSTNHLLPGVHNTPPKDLFELPLVPPMESMSDDDKRVLELFPPLTSLVTYDVMFKRVPSLMELHGYR</sequence>
<dbReference type="Gene3D" id="3.90.550.10">
    <property type="entry name" value="Spore Coat Polysaccharide Biosynthesis Protein SpsA, Chain A"/>
    <property type="match status" value="1"/>
</dbReference>
<dbReference type="InterPro" id="IPR029044">
    <property type="entry name" value="Nucleotide-diphossugar_trans"/>
</dbReference>